<evidence type="ECO:0000313" key="5">
    <source>
        <dbReference type="EMBL" id="GAA5201629.1"/>
    </source>
</evidence>
<proteinExistence type="predicted"/>
<feature type="domain" description="GTP cyclohydrolase II" evidence="4">
    <location>
        <begin position="7"/>
        <end position="165"/>
    </location>
</feature>
<evidence type="ECO:0000256" key="2">
    <source>
        <dbReference type="ARBA" id="ARBA00022619"/>
    </source>
</evidence>
<dbReference type="Gene3D" id="3.40.50.10990">
    <property type="entry name" value="GTP cyclohydrolase II"/>
    <property type="match status" value="1"/>
</dbReference>
<dbReference type="PANTHER" id="PTHR21327">
    <property type="entry name" value="GTP CYCLOHYDROLASE II-RELATED"/>
    <property type="match status" value="1"/>
</dbReference>
<dbReference type="Pfam" id="PF00925">
    <property type="entry name" value="GTP_cyclohydro2"/>
    <property type="match status" value="1"/>
</dbReference>
<comment type="pathway">
    <text evidence="1">Cofactor biosynthesis; riboflavin biosynthesis.</text>
</comment>
<comment type="caution">
    <text evidence="5">The sequence shown here is derived from an EMBL/GenBank/DDBJ whole genome shotgun (WGS) entry which is preliminary data.</text>
</comment>
<dbReference type="EMBL" id="BAABJQ010000052">
    <property type="protein sequence ID" value="GAA5201629.1"/>
    <property type="molecule type" value="Genomic_DNA"/>
</dbReference>
<sequence>MAQSPIAQFHTDYGLFNIAAFESDTSAVDVAMWMGDVTGDPAPIVRVQSSCLTSTALMGDVCDCAEQMRLALSTIAGEQRGVYIYLSQEGRGLGLFEKIAGLAQMNAGADTVDAYALRGLAPDIRVYDEALDILRSLRVGPAIRLMTNNPAKLRALADGGMTVARMSAEVAPTERTRGYLTTKKARFGHHLDLV</sequence>
<evidence type="ECO:0000256" key="3">
    <source>
        <dbReference type="ARBA" id="ARBA00022723"/>
    </source>
</evidence>
<organism evidence="5 6">
    <name type="scientific">Rugosimonospora acidiphila</name>
    <dbReference type="NCBI Taxonomy" id="556531"/>
    <lineage>
        <taxon>Bacteria</taxon>
        <taxon>Bacillati</taxon>
        <taxon>Actinomycetota</taxon>
        <taxon>Actinomycetes</taxon>
        <taxon>Micromonosporales</taxon>
        <taxon>Micromonosporaceae</taxon>
        <taxon>Rugosimonospora</taxon>
    </lineage>
</organism>
<dbReference type="InterPro" id="IPR036144">
    <property type="entry name" value="RibA-like_sf"/>
</dbReference>
<keyword evidence="3" id="KW-0479">Metal-binding</keyword>
<dbReference type="SUPFAM" id="SSF142695">
    <property type="entry name" value="RibA-like"/>
    <property type="match status" value="1"/>
</dbReference>
<dbReference type="InterPro" id="IPR032677">
    <property type="entry name" value="GTP_cyclohydro_II"/>
</dbReference>
<reference evidence="6" key="1">
    <citation type="journal article" date="2019" name="Int. J. Syst. Evol. Microbiol.">
        <title>The Global Catalogue of Microorganisms (GCM) 10K type strain sequencing project: providing services to taxonomists for standard genome sequencing and annotation.</title>
        <authorList>
            <consortium name="The Broad Institute Genomics Platform"/>
            <consortium name="The Broad Institute Genome Sequencing Center for Infectious Disease"/>
            <person name="Wu L."/>
            <person name="Ma J."/>
        </authorList>
    </citation>
    <scope>NUCLEOTIDE SEQUENCE [LARGE SCALE GENOMIC DNA]</scope>
    <source>
        <strain evidence="6">JCM 18304</strain>
    </source>
</reference>
<keyword evidence="6" id="KW-1185">Reference proteome</keyword>
<protein>
    <recommendedName>
        <fullName evidence="4">GTP cyclohydrolase II domain-containing protein</fullName>
    </recommendedName>
</protein>
<gene>
    <name evidence="5" type="ORF">GCM10023322_81990</name>
</gene>
<name>A0ABP9SV14_9ACTN</name>
<evidence type="ECO:0000256" key="1">
    <source>
        <dbReference type="ARBA" id="ARBA00005104"/>
    </source>
</evidence>
<accession>A0ABP9SV14</accession>
<keyword evidence="2" id="KW-0686">Riboflavin biosynthesis</keyword>
<evidence type="ECO:0000259" key="4">
    <source>
        <dbReference type="Pfam" id="PF00925"/>
    </source>
</evidence>
<dbReference type="PANTHER" id="PTHR21327:SF18">
    <property type="entry name" value="3,4-DIHYDROXY-2-BUTANONE 4-PHOSPHATE SYNTHASE"/>
    <property type="match status" value="1"/>
</dbReference>
<dbReference type="Proteomes" id="UP001501570">
    <property type="component" value="Unassembled WGS sequence"/>
</dbReference>
<evidence type="ECO:0000313" key="6">
    <source>
        <dbReference type="Proteomes" id="UP001501570"/>
    </source>
</evidence>
<dbReference type="RefSeq" id="WP_345639151.1">
    <property type="nucleotide sequence ID" value="NZ_BAABJQ010000052.1"/>
</dbReference>